<dbReference type="Gene3D" id="3.10.180.10">
    <property type="entry name" value="2,3-Dihydroxybiphenyl 1,2-Dioxygenase, domain 1"/>
    <property type="match status" value="1"/>
</dbReference>
<dbReference type="Proteomes" id="UP000198660">
    <property type="component" value="Unassembled WGS sequence"/>
</dbReference>
<proteinExistence type="predicted"/>
<dbReference type="EMBL" id="FPAA01000005">
    <property type="protein sequence ID" value="SFS64742.1"/>
    <property type="molecule type" value="Genomic_DNA"/>
</dbReference>
<keyword evidence="1" id="KW-0479">Metal-binding</keyword>
<dbReference type="PROSITE" id="PS51819">
    <property type="entry name" value="VOC"/>
    <property type="match status" value="1"/>
</dbReference>
<keyword evidence="3" id="KW-0808">Transferase</keyword>
<dbReference type="SUPFAM" id="SSF54593">
    <property type="entry name" value="Glyoxalase/Bleomycin resistance protein/Dihydroxybiphenyl dioxygenase"/>
    <property type="match status" value="1"/>
</dbReference>
<dbReference type="InterPro" id="IPR029068">
    <property type="entry name" value="Glyas_Bleomycin-R_OHBP_Dase"/>
</dbReference>
<evidence type="ECO:0000256" key="1">
    <source>
        <dbReference type="ARBA" id="ARBA00022723"/>
    </source>
</evidence>
<dbReference type="InterPro" id="IPR004360">
    <property type="entry name" value="Glyas_Fos-R_dOase_dom"/>
</dbReference>
<protein>
    <submittedName>
        <fullName evidence="3">Metallothiol transferase</fullName>
    </submittedName>
</protein>
<gene>
    <name evidence="3" type="ORF">SAMN05444972_105129</name>
</gene>
<dbReference type="Pfam" id="PF00903">
    <property type="entry name" value="Glyoxalase"/>
    <property type="match status" value="1"/>
</dbReference>
<evidence type="ECO:0000313" key="4">
    <source>
        <dbReference type="Proteomes" id="UP000198660"/>
    </source>
</evidence>
<evidence type="ECO:0000313" key="3">
    <source>
        <dbReference type="EMBL" id="SFS64742.1"/>
    </source>
</evidence>
<dbReference type="PANTHER" id="PTHR36113:SF6">
    <property type="entry name" value="FOSFOMYCIN RESISTANCE PROTEIN FOSX"/>
    <property type="match status" value="1"/>
</dbReference>
<dbReference type="PANTHER" id="PTHR36113">
    <property type="entry name" value="LYASE, PUTATIVE-RELATED-RELATED"/>
    <property type="match status" value="1"/>
</dbReference>
<dbReference type="InterPro" id="IPR051332">
    <property type="entry name" value="Fosfomycin_Res_Enzymes"/>
</dbReference>
<organism evidence="3 4">
    <name type="scientific">Marininema halotolerans</name>
    <dbReference type="NCBI Taxonomy" id="1155944"/>
    <lineage>
        <taxon>Bacteria</taxon>
        <taxon>Bacillati</taxon>
        <taxon>Bacillota</taxon>
        <taxon>Bacilli</taxon>
        <taxon>Bacillales</taxon>
        <taxon>Thermoactinomycetaceae</taxon>
        <taxon>Marininema</taxon>
    </lineage>
</organism>
<sequence length="133" mass="15344">MSKLRVRGFNHITIRVANLENSLDFYEGTLQMNVVHRGRRDAYLEWGDAWICLIEKREAVRGSDQTIGVDHVAFSIAEEDFSEAVQRLQAFHVHIVRGPEERGGGHVINFLDPDHTQLELFTGTLEERMKIWV</sequence>
<dbReference type="InterPro" id="IPR037523">
    <property type="entry name" value="VOC_core"/>
</dbReference>
<dbReference type="GO" id="GO:0046872">
    <property type="term" value="F:metal ion binding"/>
    <property type="evidence" value="ECO:0007669"/>
    <property type="project" value="UniProtKB-KW"/>
</dbReference>
<feature type="domain" description="VOC" evidence="2">
    <location>
        <begin position="8"/>
        <end position="123"/>
    </location>
</feature>
<keyword evidence="4" id="KW-1185">Reference proteome</keyword>
<reference evidence="4" key="1">
    <citation type="submission" date="2016-10" db="EMBL/GenBank/DDBJ databases">
        <authorList>
            <person name="Varghese N."/>
            <person name="Submissions S."/>
        </authorList>
    </citation>
    <scope>NUCLEOTIDE SEQUENCE [LARGE SCALE GENOMIC DNA]</scope>
    <source>
        <strain evidence="4">DSM 45789</strain>
    </source>
</reference>
<name>A0A1I6RJ62_9BACL</name>
<evidence type="ECO:0000259" key="2">
    <source>
        <dbReference type="PROSITE" id="PS51819"/>
    </source>
</evidence>
<dbReference type="GO" id="GO:0016740">
    <property type="term" value="F:transferase activity"/>
    <property type="evidence" value="ECO:0007669"/>
    <property type="project" value="UniProtKB-KW"/>
</dbReference>
<accession>A0A1I6RJ62</accession>
<dbReference type="AlphaFoldDB" id="A0A1I6RJ62"/>